<dbReference type="AlphaFoldDB" id="A0AA35U0X8"/>
<accession>A0AA35U0X8</accession>
<dbReference type="Proteomes" id="UP001174909">
    <property type="component" value="Unassembled WGS sequence"/>
</dbReference>
<evidence type="ECO:0000313" key="2">
    <source>
        <dbReference type="Proteomes" id="UP001174909"/>
    </source>
</evidence>
<protein>
    <submittedName>
        <fullName evidence="1">Uncharacterized protein</fullName>
    </submittedName>
</protein>
<organism evidence="1 2">
    <name type="scientific">Geodia barretti</name>
    <name type="common">Barrett's horny sponge</name>
    <dbReference type="NCBI Taxonomy" id="519541"/>
    <lineage>
        <taxon>Eukaryota</taxon>
        <taxon>Metazoa</taxon>
        <taxon>Porifera</taxon>
        <taxon>Demospongiae</taxon>
        <taxon>Heteroscleromorpha</taxon>
        <taxon>Tetractinellida</taxon>
        <taxon>Astrophorina</taxon>
        <taxon>Geodiidae</taxon>
        <taxon>Geodia</taxon>
    </lineage>
</organism>
<evidence type="ECO:0000313" key="1">
    <source>
        <dbReference type="EMBL" id="CAI8057618.1"/>
    </source>
</evidence>
<comment type="caution">
    <text evidence="1">The sequence shown here is derived from an EMBL/GenBank/DDBJ whole genome shotgun (WGS) entry which is preliminary data.</text>
</comment>
<reference evidence="1" key="1">
    <citation type="submission" date="2023-03" db="EMBL/GenBank/DDBJ databases">
        <authorList>
            <person name="Steffen K."/>
            <person name="Cardenas P."/>
        </authorList>
    </citation>
    <scope>NUCLEOTIDE SEQUENCE</scope>
</reference>
<proteinExistence type="predicted"/>
<keyword evidence="2" id="KW-1185">Reference proteome</keyword>
<gene>
    <name evidence="1" type="ORF">GBAR_LOCUS31400</name>
</gene>
<dbReference type="EMBL" id="CASHTH010004461">
    <property type="protein sequence ID" value="CAI8057618.1"/>
    <property type="molecule type" value="Genomic_DNA"/>
</dbReference>
<name>A0AA35U0X8_GEOBA</name>
<sequence>MYLRKLASFPGECIVYTPLFSLCRAPVRVLLSVLNHVTLLATSVILAENHLKAVCFLSSATLPSFFNS</sequence>